<keyword evidence="2" id="KW-1185">Reference proteome</keyword>
<dbReference type="AlphaFoldDB" id="A0A8T0F189"/>
<organism evidence="1 2">
    <name type="scientific">Argiope bruennichi</name>
    <name type="common">Wasp spider</name>
    <name type="synonym">Aranea bruennichi</name>
    <dbReference type="NCBI Taxonomy" id="94029"/>
    <lineage>
        <taxon>Eukaryota</taxon>
        <taxon>Metazoa</taxon>
        <taxon>Ecdysozoa</taxon>
        <taxon>Arthropoda</taxon>
        <taxon>Chelicerata</taxon>
        <taxon>Arachnida</taxon>
        <taxon>Araneae</taxon>
        <taxon>Araneomorphae</taxon>
        <taxon>Entelegynae</taxon>
        <taxon>Araneoidea</taxon>
        <taxon>Araneidae</taxon>
        <taxon>Argiope</taxon>
    </lineage>
</organism>
<comment type="caution">
    <text evidence="1">The sequence shown here is derived from an EMBL/GenBank/DDBJ whole genome shotgun (WGS) entry which is preliminary data.</text>
</comment>
<proteinExistence type="predicted"/>
<protein>
    <submittedName>
        <fullName evidence="1">Uncharacterized protein</fullName>
    </submittedName>
</protein>
<name>A0A8T0F189_ARGBR</name>
<sequence>MSADGSQKKFSRKVSALRKKSFVSLAVLIADFDQMKHLCEDLRSRRYFSPTEIDNNVLNRLQLEAMNKIKNGSIPNKLGKELADYLCKIYLELYKFLNKKTALLREKSNLKQCIVFNADGSINHWRTHKKIINNPNLSFKTRSECQNKFCQCL</sequence>
<evidence type="ECO:0000313" key="1">
    <source>
        <dbReference type="EMBL" id="KAF8784847.1"/>
    </source>
</evidence>
<accession>A0A8T0F189</accession>
<reference evidence="1" key="2">
    <citation type="submission" date="2020-06" db="EMBL/GenBank/DDBJ databases">
        <authorList>
            <person name="Sheffer M."/>
        </authorList>
    </citation>
    <scope>NUCLEOTIDE SEQUENCE</scope>
</reference>
<dbReference type="EMBL" id="JABXBU010000030">
    <property type="protein sequence ID" value="KAF8784847.1"/>
    <property type="molecule type" value="Genomic_DNA"/>
</dbReference>
<gene>
    <name evidence="1" type="ORF">HNY73_010464</name>
</gene>
<dbReference type="Proteomes" id="UP000807504">
    <property type="component" value="Unassembled WGS sequence"/>
</dbReference>
<reference evidence="1" key="1">
    <citation type="journal article" date="2020" name="bioRxiv">
        <title>Chromosome-level reference genome of the European wasp spider Argiope bruennichi: a resource for studies on range expansion and evolutionary adaptation.</title>
        <authorList>
            <person name="Sheffer M.M."/>
            <person name="Hoppe A."/>
            <person name="Krehenwinkel H."/>
            <person name="Uhl G."/>
            <person name="Kuss A.W."/>
            <person name="Jensen L."/>
            <person name="Jensen C."/>
            <person name="Gillespie R.G."/>
            <person name="Hoff K.J."/>
            <person name="Prost S."/>
        </authorList>
    </citation>
    <scope>NUCLEOTIDE SEQUENCE</scope>
</reference>
<evidence type="ECO:0000313" key="2">
    <source>
        <dbReference type="Proteomes" id="UP000807504"/>
    </source>
</evidence>